<organism evidence="10 11">
    <name type="scientific">Deinococcus detaillensis</name>
    <dbReference type="NCBI Taxonomy" id="2592048"/>
    <lineage>
        <taxon>Bacteria</taxon>
        <taxon>Thermotogati</taxon>
        <taxon>Deinococcota</taxon>
        <taxon>Deinococci</taxon>
        <taxon>Deinococcales</taxon>
        <taxon>Deinococcaceae</taxon>
        <taxon>Deinococcus</taxon>
    </lineage>
</organism>
<evidence type="ECO:0000256" key="3">
    <source>
        <dbReference type="ARBA" id="ARBA00023015"/>
    </source>
</evidence>
<evidence type="ECO:0000256" key="7">
    <source>
        <dbReference type="PROSITE-ProRule" id="PRU01091"/>
    </source>
</evidence>
<dbReference type="InterPro" id="IPR011006">
    <property type="entry name" value="CheY-like_superfamily"/>
</dbReference>
<dbReference type="GO" id="GO:0006355">
    <property type="term" value="P:regulation of DNA-templated transcription"/>
    <property type="evidence" value="ECO:0007669"/>
    <property type="project" value="InterPro"/>
</dbReference>
<evidence type="ECO:0000256" key="1">
    <source>
        <dbReference type="ARBA" id="ARBA00022553"/>
    </source>
</evidence>
<comment type="caution">
    <text evidence="10">The sequence shown here is derived from an EMBL/GenBank/DDBJ whole genome shotgun (WGS) entry which is preliminary data.</text>
</comment>
<gene>
    <name evidence="10" type="ORF">FNU79_03040</name>
</gene>
<dbReference type="SMART" id="SM00448">
    <property type="entry name" value="REC"/>
    <property type="match status" value="1"/>
</dbReference>
<dbReference type="PROSITE" id="PS51755">
    <property type="entry name" value="OMPR_PHOB"/>
    <property type="match status" value="1"/>
</dbReference>
<evidence type="ECO:0000256" key="4">
    <source>
        <dbReference type="ARBA" id="ARBA00023125"/>
    </source>
</evidence>
<evidence type="ECO:0000256" key="5">
    <source>
        <dbReference type="ARBA" id="ARBA00023163"/>
    </source>
</evidence>
<dbReference type="CDD" id="cd00383">
    <property type="entry name" value="trans_reg_C"/>
    <property type="match status" value="1"/>
</dbReference>
<dbReference type="Gene3D" id="6.10.250.690">
    <property type="match status" value="1"/>
</dbReference>
<keyword evidence="5" id="KW-0804">Transcription</keyword>
<dbReference type="PANTHER" id="PTHR48111">
    <property type="entry name" value="REGULATOR OF RPOS"/>
    <property type="match status" value="1"/>
</dbReference>
<keyword evidence="11" id="KW-1185">Reference proteome</keyword>
<dbReference type="GO" id="GO:0005829">
    <property type="term" value="C:cytosol"/>
    <property type="evidence" value="ECO:0007669"/>
    <property type="project" value="TreeGrafter"/>
</dbReference>
<dbReference type="Gene3D" id="3.40.50.2300">
    <property type="match status" value="1"/>
</dbReference>
<dbReference type="AlphaFoldDB" id="A0A553V4V2"/>
<protein>
    <submittedName>
        <fullName evidence="10">Response regulator transcription factor</fullName>
    </submittedName>
</protein>
<sequence>MRLLLVEDDGRIAQPTARALSEAGHQVKLEVSGQSGLAAANSGNYDALLLDVMLPGLSGFELARRLRADDNRVPIVFLTARSALEDRVEGLDIGGDAYLVKPFELPELLATLRAVVRRGEVARTAQMPFGDGAGLLDARQRQVWWQGELVGLTAREYALLETLVLSKGRWFSREELLSKVWGPDFSGAARVVDVYVSYLRRKLAAEMLLSSRGLGYRVP</sequence>
<dbReference type="PANTHER" id="PTHR48111:SF22">
    <property type="entry name" value="REGULATOR OF RPOS"/>
    <property type="match status" value="1"/>
</dbReference>
<dbReference type="InterPro" id="IPR001867">
    <property type="entry name" value="OmpR/PhoB-type_DNA-bd"/>
</dbReference>
<dbReference type="GO" id="GO:0032993">
    <property type="term" value="C:protein-DNA complex"/>
    <property type="evidence" value="ECO:0007669"/>
    <property type="project" value="TreeGrafter"/>
</dbReference>
<dbReference type="PROSITE" id="PS50110">
    <property type="entry name" value="RESPONSE_REGULATORY"/>
    <property type="match status" value="1"/>
</dbReference>
<dbReference type="Pfam" id="PF00072">
    <property type="entry name" value="Response_reg"/>
    <property type="match status" value="1"/>
</dbReference>
<dbReference type="OrthoDB" id="9790442at2"/>
<dbReference type="SMART" id="SM00862">
    <property type="entry name" value="Trans_reg_C"/>
    <property type="match status" value="1"/>
</dbReference>
<keyword evidence="2" id="KW-0902">Two-component regulatory system</keyword>
<dbReference type="Gene3D" id="1.10.10.10">
    <property type="entry name" value="Winged helix-like DNA-binding domain superfamily/Winged helix DNA-binding domain"/>
    <property type="match status" value="1"/>
</dbReference>
<evidence type="ECO:0000256" key="6">
    <source>
        <dbReference type="PROSITE-ProRule" id="PRU00169"/>
    </source>
</evidence>
<feature type="DNA-binding region" description="OmpR/PhoB-type" evidence="7">
    <location>
        <begin position="124"/>
        <end position="219"/>
    </location>
</feature>
<reference evidence="10 11" key="1">
    <citation type="submission" date="2019-07" db="EMBL/GenBank/DDBJ databases">
        <title>Deinococcus detaillus sp. nov., isolated from humus soil in Antarctica.</title>
        <authorList>
            <person name="Zhang K."/>
        </authorList>
    </citation>
    <scope>NUCLEOTIDE SEQUENCE [LARGE SCALE GENOMIC DNA]</scope>
    <source>
        <strain evidence="10 11">H1</strain>
    </source>
</reference>
<dbReference type="GO" id="GO:0000976">
    <property type="term" value="F:transcription cis-regulatory region binding"/>
    <property type="evidence" value="ECO:0007669"/>
    <property type="project" value="TreeGrafter"/>
</dbReference>
<dbReference type="RefSeq" id="WP_143719431.1">
    <property type="nucleotide sequence ID" value="NZ_VKDB01000002.1"/>
</dbReference>
<dbReference type="InterPro" id="IPR016032">
    <property type="entry name" value="Sig_transdc_resp-reg_C-effctor"/>
</dbReference>
<dbReference type="InterPro" id="IPR036388">
    <property type="entry name" value="WH-like_DNA-bd_sf"/>
</dbReference>
<dbReference type="EMBL" id="VKDB01000002">
    <property type="protein sequence ID" value="TSA87472.1"/>
    <property type="molecule type" value="Genomic_DNA"/>
</dbReference>
<dbReference type="Pfam" id="PF00486">
    <property type="entry name" value="Trans_reg_C"/>
    <property type="match status" value="1"/>
</dbReference>
<evidence type="ECO:0000259" key="8">
    <source>
        <dbReference type="PROSITE" id="PS50110"/>
    </source>
</evidence>
<name>A0A553V4V2_9DEIO</name>
<feature type="domain" description="Response regulatory" evidence="8">
    <location>
        <begin position="2"/>
        <end position="116"/>
    </location>
</feature>
<accession>A0A553V4V2</accession>
<evidence type="ECO:0000313" key="10">
    <source>
        <dbReference type="EMBL" id="TSA87472.1"/>
    </source>
</evidence>
<dbReference type="GO" id="GO:0000156">
    <property type="term" value="F:phosphorelay response regulator activity"/>
    <property type="evidence" value="ECO:0007669"/>
    <property type="project" value="TreeGrafter"/>
</dbReference>
<feature type="modified residue" description="4-aspartylphosphate" evidence="6">
    <location>
        <position position="51"/>
    </location>
</feature>
<keyword evidence="1 6" id="KW-0597">Phosphoprotein</keyword>
<dbReference type="SUPFAM" id="SSF52172">
    <property type="entry name" value="CheY-like"/>
    <property type="match status" value="1"/>
</dbReference>
<evidence type="ECO:0000259" key="9">
    <source>
        <dbReference type="PROSITE" id="PS51755"/>
    </source>
</evidence>
<evidence type="ECO:0000256" key="2">
    <source>
        <dbReference type="ARBA" id="ARBA00023012"/>
    </source>
</evidence>
<dbReference type="SUPFAM" id="SSF46894">
    <property type="entry name" value="C-terminal effector domain of the bipartite response regulators"/>
    <property type="match status" value="1"/>
</dbReference>
<evidence type="ECO:0000313" key="11">
    <source>
        <dbReference type="Proteomes" id="UP000316092"/>
    </source>
</evidence>
<keyword evidence="3" id="KW-0805">Transcription regulation</keyword>
<feature type="domain" description="OmpR/PhoB-type" evidence="9">
    <location>
        <begin position="124"/>
        <end position="219"/>
    </location>
</feature>
<dbReference type="InterPro" id="IPR001789">
    <property type="entry name" value="Sig_transdc_resp-reg_receiver"/>
</dbReference>
<keyword evidence="4 7" id="KW-0238">DNA-binding</keyword>
<dbReference type="InterPro" id="IPR039420">
    <property type="entry name" value="WalR-like"/>
</dbReference>
<dbReference type="Proteomes" id="UP000316092">
    <property type="component" value="Unassembled WGS sequence"/>
</dbReference>
<proteinExistence type="predicted"/>